<protein>
    <recommendedName>
        <fullName evidence="9">glucan 1,3-beta-glucosidase</fullName>
        <ecNumber evidence="9">3.2.1.58</ecNumber>
    </recommendedName>
</protein>
<feature type="domain" description="Glycoside hydrolase family 5" evidence="13">
    <location>
        <begin position="232"/>
        <end position="471"/>
    </location>
</feature>
<comment type="subcellular location">
    <subcellularLocation>
        <location evidence="1">Secreted</location>
    </subcellularLocation>
</comment>
<feature type="compositionally biased region" description="Polar residues" evidence="11">
    <location>
        <begin position="53"/>
        <end position="62"/>
    </location>
</feature>
<evidence type="ECO:0000259" key="13">
    <source>
        <dbReference type="Pfam" id="PF00150"/>
    </source>
</evidence>
<dbReference type="AlphaFoldDB" id="A0A316V4V2"/>
<keyword evidence="12" id="KW-1133">Transmembrane helix</keyword>
<dbReference type="GO" id="GO:0005576">
    <property type="term" value="C:extracellular region"/>
    <property type="evidence" value="ECO:0007669"/>
    <property type="project" value="UniProtKB-SubCell"/>
</dbReference>
<gene>
    <name evidence="14" type="ORF">FA14DRAFT_161970</name>
</gene>
<dbReference type="GO" id="GO:0004338">
    <property type="term" value="F:glucan exo-1,3-beta-glucosidase activity"/>
    <property type="evidence" value="ECO:0007669"/>
    <property type="project" value="UniProtKB-EC"/>
</dbReference>
<dbReference type="SUPFAM" id="SSF51445">
    <property type="entry name" value="(Trans)glycosidases"/>
    <property type="match status" value="1"/>
</dbReference>
<dbReference type="Proteomes" id="UP000245771">
    <property type="component" value="Unassembled WGS sequence"/>
</dbReference>
<dbReference type="Pfam" id="PF00150">
    <property type="entry name" value="Cellulase"/>
    <property type="match status" value="1"/>
</dbReference>
<evidence type="ECO:0000256" key="5">
    <source>
        <dbReference type="ARBA" id="ARBA00022801"/>
    </source>
</evidence>
<dbReference type="GO" id="GO:0071555">
    <property type="term" value="P:cell wall organization"/>
    <property type="evidence" value="ECO:0007669"/>
    <property type="project" value="UniProtKB-KW"/>
</dbReference>
<reference evidence="14 15" key="1">
    <citation type="journal article" date="2018" name="Mol. Biol. Evol.">
        <title>Broad Genomic Sampling Reveals a Smut Pathogenic Ancestry of the Fungal Clade Ustilaginomycotina.</title>
        <authorList>
            <person name="Kijpornyongpan T."/>
            <person name="Mondo S.J."/>
            <person name="Barry K."/>
            <person name="Sandor L."/>
            <person name="Lee J."/>
            <person name="Lipzen A."/>
            <person name="Pangilinan J."/>
            <person name="LaButti K."/>
            <person name="Hainaut M."/>
            <person name="Henrissat B."/>
            <person name="Grigoriev I.V."/>
            <person name="Spatafora J.W."/>
            <person name="Aime M.C."/>
        </authorList>
    </citation>
    <scope>NUCLEOTIDE SEQUENCE [LARGE SCALE GENOMIC DNA]</scope>
    <source>
        <strain evidence="14 15">MCA 3882</strain>
    </source>
</reference>
<dbReference type="InterPro" id="IPR050386">
    <property type="entry name" value="Glycosyl_hydrolase_5"/>
</dbReference>
<feature type="compositionally biased region" description="Polar residues" evidence="11">
    <location>
        <begin position="553"/>
        <end position="567"/>
    </location>
</feature>
<evidence type="ECO:0000256" key="10">
    <source>
        <dbReference type="RuleBase" id="RU361153"/>
    </source>
</evidence>
<dbReference type="RefSeq" id="XP_025352901.1">
    <property type="nucleotide sequence ID" value="XM_025499365.1"/>
</dbReference>
<keyword evidence="15" id="KW-1185">Reference proteome</keyword>
<keyword evidence="3" id="KW-0964">Secreted</keyword>
<keyword evidence="12" id="KW-0812">Transmembrane</keyword>
<feature type="compositionally biased region" description="Polar residues" evidence="11">
    <location>
        <begin position="1"/>
        <end position="21"/>
    </location>
</feature>
<comment type="similarity">
    <text evidence="2 10">Belongs to the glycosyl hydrolase 5 (cellulase A) family.</text>
</comment>
<evidence type="ECO:0000256" key="7">
    <source>
        <dbReference type="ARBA" id="ARBA00023316"/>
    </source>
</evidence>
<keyword evidence="7" id="KW-0961">Cell wall biogenesis/degradation</keyword>
<feature type="region of interest" description="Disordered" evidence="11">
    <location>
        <begin position="1"/>
        <end position="62"/>
    </location>
</feature>
<feature type="region of interest" description="Disordered" evidence="11">
    <location>
        <begin position="133"/>
        <end position="179"/>
    </location>
</feature>
<evidence type="ECO:0000256" key="11">
    <source>
        <dbReference type="SAM" id="MobiDB-lite"/>
    </source>
</evidence>
<feature type="transmembrane region" description="Helical" evidence="12">
    <location>
        <begin position="104"/>
        <end position="126"/>
    </location>
</feature>
<evidence type="ECO:0000313" key="15">
    <source>
        <dbReference type="Proteomes" id="UP000245771"/>
    </source>
</evidence>
<keyword evidence="4" id="KW-0732">Signal</keyword>
<dbReference type="GeneID" id="37021146"/>
<evidence type="ECO:0000256" key="6">
    <source>
        <dbReference type="ARBA" id="ARBA00023295"/>
    </source>
</evidence>
<feature type="compositionally biased region" description="Low complexity" evidence="11">
    <location>
        <begin position="143"/>
        <end position="171"/>
    </location>
</feature>
<dbReference type="EC" id="3.2.1.58" evidence="9"/>
<dbReference type="Gene3D" id="3.20.20.80">
    <property type="entry name" value="Glycosidases"/>
    <property type="match status" value="1"/>
</dbReference>
<organism evidence="14 15">
    <name type="scientific">Meira miltonrushii</name>
    <dbReference type="NCBI Taxonomy" id="1280837"/>
    <lineage>
        <taxon>Eukaryota</taxon>
        <taxon>Fungi</taxon>
        <taxon>Dikarya</taxon>
        <taxon>Basidiomycota</taxon>
        <taxon>Ustilaginomycotina</taxon>
        <taxon>Exobasidiomycetes</taxon>
        <taxon>Exobasidiales</taxon>
        <taxon>Brachybasidiaceae</taxon>
        <taxon>Meira</taxon>
    </lineage>
</organism>
<evidence type="ECO:0000256" key="8">
    <source>
        <dbReference type="ARBA" id="ARBA00036824"/>
    </source>
</evidence>
<feature type="region of interest" description="Disordered" evidence="11">
    <location>
        <begin position="553"/>
        <end position="582"/>
    </location>
</feature>
<dbReference type="EMBL" id="KZ819605">
    <property type="protein sequence ID" value="PWN32599.1"/>
    <property type="molecule type" value="Genomic_DNA"/>
</dbReference>
<dbReference type="PANTHER" id="PTHR31297:SF1">
    <property type="entry name" value="GLUCAN 1,3-BETA-GLUCOSIDASE I_II-RELATED"/>
    <property type="match status" value="1"/>
</dbReference>
<evidence type="ECO:0000256" key="3">
    <source>
        <dbReference type="ARBA" id="ARBA00022525"/>
    </source>
</evidence>
<dbReference type="GO" id="GO:0009986">
    <property type="term" value="C:cell surface"/>
    <property type="evidence" value="ECO:0007669"/>
    <property type="project" value="TreeGrafter"/>
</dbReference>
<sequence>MTEPQNPNFLQEHNRPNTPGTPGTFDTRYSGNFQDNTAFASQYDPHNRALSPSPLQDSNKNTYYFEKNGGAAATEAGAAGGAGAAAGNGASRGGIVGWIKRHPFITGLVALVIVGAVVGGAVGGAVGSHKTNDIANGSHDNASGSSSKGGSSNSGSNSGTNGSGSGSTSSKPITPLPKWNLTDPESKMVGVSIGNWLVLERWLSEDWFVSEVGNGPIWDEWGFTQTLGNDKALSALQQHWNTWINESDFDTMKSVGINTVRIPVGYWAFVDTAQGEPYLSKAGQTDQLQKVLGWLYDRGMYAFIDLHGMPGSQNGDQSSGHNGTINWFNSEYFGYSYNVLNATIDWVKASNYSSVVHSICPVNEPRPGTDSGKLSQLTSYYETSYNLLKNAGFIMQFHHGFLNNPFQAWADFATGKDPNYIAFNNNPYPGWFPSNPNANNIISQVCTIAQESSQFPVPVVQTEFSLANGVGTSSFNTEFYNTEVSGYSWSAGSIFWTWKALHSSNPIQAEPNNIMDLYSLGTMIQEGVVQKVNPSAKPLDTVKSLPNQQCGTIPTVTWSNPSGNTQTSKKRSFAGKRMTSSH</sequence>
<keyword evidence="12" id="KW-0472">Membrane</keyword>
<name>A0A316V4V2_9BASI</name>
<dbReference type="GO" id="GO:0009251">
    <property type="term" value="P:glucan catabolic process"/>
    <property type="evidence" value="ECO:0007669"/>
    <property type="project" value="TreeGrafter"/>
</dbReference>
<dbReference type="PANTHER" id="PTHR31297">
    <property type="entry name" value="GLUCAN ENDO-1,6-BETA-GLUCOSIDASE B"/>
    <property type="match status" value="1"/>
</dbReference>
<comment type="catalytic activity">
    <reaction evidence="8">
        <text>Successive hydrolysis of beta-D-glucose units from the non-reducing ends of (1-&gt;3)-beta-D-glucans, releasing alpha-glucose.</text>
        <dbReference type="EC" id="3.2.1.58"/>
    </reaction>
</comment>
<evidence type="ECO:0000256" key="12">
    <source>
        <dbReference type="SAM" id="Phobius"/>
    </source>
</evidence>
<proteinExistence type="inferred from homology"/>
<feature type="compositionally biased region" description="Polar residues" evidence="11">
    <location>
        <begin position="133"/>
        <end position="142"/>
    </location>
</feature>
<dbReference type="InterPro" id="IPR001547">
    <property type="entry name" value="Glyco_hydro_5"/>
</dbReference>
<evidence type="ECO:0000313" key="14">
    <source>
        <dbReference type="EMBL" id="PWN32599.1"/>
    </source>
</evidence>
<dbReference type="OrthoDB" id="62120at2759"/>
<evidence type="ECO:0000256" key="1">
    <source>
        <dbReference type="ARBA" id="ARBA00004613"/>
    </source>
</evidence>
<keyword evidence="5 10" id="KW-0378">Hydrolase</keyword>
<evidence type="ECO:0000256" key="2">
    <source>
        <dbReference type="ARBA" id="ARBA00005641"/>
    </source>
</evidence>
<dbReference type="InterPro" id="IPR017853">
    <property type="entry name" value="GH"/>
</dbReference>
<dbReference type="STRING" id="1280837.A0A316V4V2"/>
<accession>A0A316V4V2</accession>
<evidence type="ECO:0000256" key="4">
    <source>
        <dbReference type="ARBA" id="ARBA00022729"/>
    </source>
</evidence>
<evidence type="ECO:0000256" key="9">
    <source>
        <dbReference type="ARBA" id="ARBA00038929"/>
    </source>
</evidence>
<dbReference type="InParanoid" id="A0A316V4V2"/>
<feature type="compositionally biased region" description="Polar residues" evidence="11">
    <location>
        <begin position="27"/>
        <end position="40"/>
    </location>
</feature>
<keyword evidence="6 10" id="KW-0326">Glycosidase</keyword>